<dbReference type="PANTHER" id="PTHR12526">
    <property type="entry name" value="GLYCOSYLTRANSFERASE"/>
    <property type="match status" value="1"/>
</dbReference>
<feature type="domain" description="Glycosyltransferase subfamily 4-like N-terminal" evidence="2">
    <location>
        <begin position="17"/>
        <end position="166"/>
    </location>
</feature>
<accession>A0A1G9AB68</accession>
<dbReference type="RefSeq" id="WP_052812166.1">
    <property type="nucleotide sequence ID" value="NZ_BJOA01000148.1"/>
</dbReference>
<dbReference type="Pfam" id="PF13439">
    <property type="entry name" value="Glyco_transf_4"/>
    <property type="match status" value="1"/>
</dbReference>
<name>A0A1G9AB68_ANEMI</name>
<reference evidence="3 4" key="1">
    <citation type="submission" date="2016-10" db="EMBL/GenBank/DDBJ databases">
        <authorList>
            <person name="de Groot N.N."/>
        </authorList>
    </citation>
    <scope>NUCLEOTIDE SEQUENCE [LARGE SCALE GENOMIC DNA]</scope>
    <source>
        <strain evidence="3 4">DSM 2895</strain>
    </source>
</reference>
<evidence type="ECO:0000313" key="4">
    <source>
        <dbReference type="Proteomes" id="UP000182836"/>
    </source>
</evidence>
<dbReference type="InterPro" id="IPR001296">
    <property type="entry name" value="Glyco_trans_1"/>
</dbReference>
<dbReference type="OrthoDB" id="179766at2"/>
<evidence type="ECO:0000313" key="3">
    <source>
        <dbReference type="EMBL" id="SDK24602.1"/>
    </source>
</evidence>
<gene>
    <name evidence="3" type="ORF">SAMN04487909_14521</name>
</gene>
<dbReference type="SUPFAM" id="SSF53756">
    <property type="entry name" value="UDP-Glycosyltransferase/glycogen phosphorylase"/>
    <property type="match status" value="1"/>
</dbReference>
<dbReference type="GeneID" id="42307674"/>
<proteinExistence type="predicted"/>
<evidence type="ECO:0000259" key="2">
    <source>
        <dbReference type="Pfam" id="PF13439"/>
    </source>
</evidence>
<evidence type="ECO:0000259" key="1">
    <source>
        <dbReference type="Pfam" id="PF00534"/>
    </source>
</evidence>
<organism evidence="3 4">
    <name type="scientific">Aneurinibacillus migulanus</name>
    <name type="common">Bacillus migulanus</name>
    <dbReference type="NCBI Taxonomy" id="47500"/>
    <lineage>
        <taxon>Bacteria</taxon>
        <taxon>Bacillati</taxon>
        <taxon>Bacillota</taxon>
        <taxon>Bacilli</taxon>
        <taxon>Bacillales</taxon>
        <taxon>Paenibacillaceae</taxon>
        <taxon>Aneurinibacillus group</taxon>
        <taxon>Aneurinibacillus</taxon>
    </lineage>
</organism>
<dbReference type="Gene3D" id="3.40.50.2000">
    <property type="entry name" value="Glycogen Phosphorylase B"/>
    <property type="match status" value="2"/>
</dbReference>
<sequence>MTRKNILIVIDRLKESGMEVLAVNLACSLSEKHNVIVVATREGGNLEKELQEHGVPYYILRRRGMRETYKIIKMFGYIRRHNIDIIYSHNAGSSFWGGLFAFLTGKKAISHIHGLAYNNSLKEKFVCRIVSVFSKKIMFISKNEMSKFNLYVPVKRNKLTIVYNGIIFNETTKKKSEEKPNIPKRVGIVAALRKEKKHELFLEAAKKILERIPDIEFVVVGDGVRKKGLIEMADRLGITKNVIFTGFQEDVSNWMTTFDVGVLCSEREGVPLVLLEYLACRIPTVCTNVGGIPEVITHNENGLLIESGNADDLATSITMLLQNRKLAEKLSDNGYKTVLKKFSFENMLRQTETILLDC</sequence>
<dbReference type="Proteomes" id="UP000182836">
    <property type="component" value="Unassembled WGS sequence"/>
</dbReference>
<keyword evidence="3" id="KW-0808">Transferase</keyword>
<protein>
    <submittedName>
        <fullName evidence="3">Glycosyltransferase involved in cell wall bisynthesis</fullName>
    </submittedName>
</protein>
<dbReference type="EMBL" id="FNED01000045">
    <property type="protein sequence ID" value="SDK24602.1"/>
    <property type="molecule type" value="Genomic_DNA"/>
</dbReference>
<feature type="domain" description="Glycosyl transferase family 1" evidence="1">
    <location>
        <begin position="171"/>
        <end position="336"/>
    </location>
</feature>
<dbReference type="GO" id="GO:0016757">
    <property type="term" value="F:glycosyltransferase activity"/>
    <property type="evidence" value="ECO:0007669"/>
    <property type="project" value="InterPro"/>
</dbReference>
<dbReference type="PANTHER" id="PTHR12526:SF630">
    <property type="entry name" value="GLYCOSYLTRANSFERASE"/>
    <property type="match status" value="1"/>
</dbReference>
<dbReference type="AlphaFoldDB" id="A0A1G9AB68"/>
<dbReference type="InterPro" id="IPR028098">
    <property type="entry name" value="Glyco_trans_4-like_N"/>
</dbReference>
<dbReference type="Pfam" id="PF00534">
    <property type="entry name" value="Glycos_transf_1"/>
    <property type="match status" value="1"/>
</dbReference>